<feature type="repeat" description="TPR" evidence="3">
    <location>
        <begin position="148"/>
        <end position="181"/>
    </location>
</feature>
<evidence type="ECO:0000313" key="5">
    <source>
        <dbReference type="EMBL" id="MBB5059840.1"/>
    </source>
</evidence>
<dbReference type="InterPro" id="IPR011990">
    <property type="entry name" value="TPR-like_helical_dom_sf"/>
</dbReference>
<dbReference type="Pfam" id="PF13432">
    <property type="entry name" value="TPR_16"/>
    <property type="match status" value="1"/>
</dbReference>
<organism evidence="5 6">
    <name type="scientific">Granulicella aggregans</name>
    <dbReference type="NCBI Taxonomy" id="474949"/>
    <lineage>
        <taxon>Bacteria</taxon>
        <taxon>Pseudomonadati</taxon>
        <taxon>Acidobacteriota</taxon>
        <taxon>Terriglobia</taxon>
        <taxon>Terriglobales</taxon>
        <taxon>Acidobacteriaceae</taxon>
        <taxon>Granulicella</taxon>
    </lineage>
</organism>
<sequence length="327" mass="36163">MSKGYRIRRCLQRSRRGAERTCLLLLLWALGTAGTAAQVVSGGGSAGLLDQARSAFGSGQLLQAESALRSYIADEPHPASEALYLLGRVLEGEHKAAESLKWFTKAAAISPPSGDDLRVVGRDYVLLNDYPSAAHWLTRAVELSPNDAEAWYDLARVRMTQQEFQSAEALMKRSLALNPRLVKAEDNLGVIYESENRPVDAAAAYRQALAWQVGFPHPSEQPFLNYGRLLLSLQRGGEALPLLKRAVEISPDDVRCNEQLARALDLQGDLPGAITRMENAVRLAPKEPRLHYQLGMIYRRAGQAEKGREEMELSGRLYGEHSSETQR</sequence>
<dbReference type="PANTHER" id="PTHR44186:SF1">
    <property type="entry name" value="BARDET-BIEDL SYNDROME 4 PROTEIN"/>
    <property type="match status" value="1"/>
</dbReference>
<dbReference type="Gene3D" id="1.25.40.10">
    <property type="entry name" value="Tetratricopeptide repeat domain"/>
    <property type="match status" value="2"/>
</dbReference>
<feature type="repeat" description="TPR" evidence="3">
    <location>
        <begin position="220"/>
        <end position="253"/>
    </location>
</feature>
<accession>A0A7W8E728</accession>
<keyword evidence="6" id="KW-1185">Reference proteome</keyword>
<feature type="domain" description="Tetratricopeptide repeat protein 21A/21B C-terminal ARM" evidence="4">
    <location>
        <begin position="93"/>
        <end position="212"/>
    </location>
</feature>
<dbReference type="Proteomes" id="UP000540989">
    <property type="component" value="Unassembled WGS sequence"/>
</dbReference>
<evidence type="ECO:0000313" key="6">
    <source>
        <dbReference type="Proteomes" id="UP000540989"/>
    </source>
</evidence>
<dbReference type="SMART" id="SM00028">
    <property type="entry name" value="TPR"/>
    <property type="match status" value="6"/>
</dbReference>
<evidence type="ECO:0000256" key="2">
    <source>
        <dbReference type="ARBA" id="ARBA00022803"/>
    </source>
</evidence>
<dbReference type="InterPro" id="IPR019734">
    <property type="entry name" value="TPR_rpt"/>
</dbReference>
<dbReference type="EMBL" id="JACHIP010000007">
    <property type="protein sequence ID" value="MBB5059840.1"/>
    <property type="molecule type" value="Genomic_DNA"/>
</dbReference>
<name>A0A7W8E728_9BACT</name>
<gene>
    <name evidence="5" type="ORF">HDF16_004569</name>
</gene>
<evidence type="ECO:0000256" key="3">
    <source>
        <dbReference type="PROSITE-ProRule" id="PRU00339"/>
    </source>
</evidence>
<feature type="repeat" description="TPR" evidence="3">
    <location>
        <begin position="114"/>
        <end position="147"/>
    </location>
</feature>
<dbReference type="Pfam" id="PF25063">
    <property type="entry name" value="ARM_TT21_C"/>
    <property type="match status" value="1"/>
</dbReference>
<reference evidence="5 6" key="1">
    <citation type="submission" date="2020-08" db="EMBL/GenBank/DDBJ databases">
        <title>Genomic Encyclopedia of Type Strains, Phase IV (KMG-V): Genome sequencing to study the core and pangenomes of soil and plant-associated prokaryotes.</title>
        <authorList>
            <person name="Whitman W."/>
        </authorList>
    </citation>
    <scope>NUCLEOTIDE SEQUENCE [LARGE SCALE GENOMIC DNA]</scope>
    <source>
        <strain evidence="5 6">M8UP14</strain>
    </source>
</reference>
<dbReference type="PROSITE" id="PS50005">
    <property type="entry name" value="TPR"/>
    <property type="match status" value="3"/>
</dbReference>
<proteinExistence type="predicted"/>
<keyword evidence="2 3" id="KW-0802">TPR repeat</keyword>
<dbReference type="SUPFAM" id="SSF48452">
    <property type="entry name" value="TPR-like"/>
    <property type="match status" value="1"/>
</dbReference>
<dbReference type="PANTHER" id="PTHR44186">
    <property type="match status" value="1"/>
</dbReference>
<protein>
    <submittedName>
        <fullName evidence="5">Tetratricopeptide (TPR) repeat protein</fullName>
    </submittedName>
</protein>
<keyword evidence="1" id="KW-0677">Repeat</keyword>
<evidence type="ECO:0000256" key="1">
    <source>
        <dbReference type="ARBA" id="ARBA00022737"/>
    </source>
</evidence>
<comment type="caution">
    <text evidence="5">The sequence shown here is derived from an EMBL/GenBank/DDBJ whole genome shotgun (WGS) entry which is preliminary data.</text>
</comment>
<dbReference type="InterPro" id="IPR056834">
    <property type="entry name" value="ARM_TT21_C"/>
</dbReference>
<dbReference type="AlphaFoldDB" id="A0A7W8E728"/>
<evidence type="ECO:0000259" key="4">
    <source>
        <dbReference type="Pfam" id="PF25063"/>
    </source>
</evidence>